<dbReference type="Proteomes" id="UP000510647">
    <property type="component" value="Chromosome 7"/>
</dbReference>
<protein>
    <submittedName>
        <fullName evidence="2">Uncharacterized protein</fullName>
    </submittedName>
</protein>
<keyword evidence="1" id="KW-1133">Transmembrane helix</keyword>
<organism evidence="2 3">
    <name type="scientific">Torulaspora globosa</name>
    <dbReference type="NCBI Taxonomy" id="48254"/>
    <lineage>
        <taxon>Eukaryota</taxon>
        <taxon>Fungi</taxon>
        <taxon>Dikarya</taxon>
        <taxon>Ascomycota</taxon>
        <taxon>Saccharomycotina</taxon>
        <taxon>Saccharomycetes</taxon>
        <taxon>Saccharomycetales</taxon>
        <taxon>Saccharomycetaceae</taxon>
        <taxon>Torulaspora</taxon>
    </lineage>
</organism>
<accession>A0A7H9HZ02</accession>
<keyword evidence="3" id="KW-1185">Reference proteome</keyword>
<reference evidence="2 3" key="1">
    <citation type="submission" date="2020-06" db="EMBL/GenBank/DDBJ databases">
        <title>The yeast mating-type switching endonuclease HO is a domesticated member of an unorthodox homing genetic element family.</title>
        <authorList>
            <person name="Coughlan A.Y."/>
            <person name="Lombardi L."/>
            <person name="Braun-Galleani S."/>
            <person name="Martos A.R."/>
            <person name="Galeote V."/>
            <person name="Bigey F."/>
            <person name="Dequin S."/>
            <person name="Byrne K.P."/>
            <person name="Wolfe K.H."/>
        </authorList>
    </citation>
    <scope>NUCLEOTIDE SEQUENCE [LARGE SCALE GENOMIC DNA]</scope>
    <source>
        <strain evidence="2 3">CBS2947</strain>
    </source>
</reference>
<dbReference type="AlphaFoldDB" id="A0A7H9HZ02"/>
<gene>
    <name evidence="2" type="ORF">HG537_0G03720</name>
</gene>
<keyword evidence="1" id="KW-0812">Transmembrane</keyword>
<name>A0A7H9HZ02_9SACH</name>
<sequence>MTAALLGSANAFSPGKFTGEFIRAINTPGASGESLARPFPPLFCVGKITLGGFGTCLACCSGTGCRARSGSILGERSDDILNCSIFTPPMPFETNISSLSVSVSFLKLATNPDGDTDIVPGEGDVPFTFFLFLANSCAIFGILLPSFLILFTLSLDSSLLATLFFCPTLLTPCSSSVIPLPPTTPKTCQLNRFKRSL</sequence>
<evidence type="ECO:0000313" key="2">
    <source>
        <dbReference type="EMBL" id="QLQ82117.1"/>
    </source>
</evidence>
<evidence type="ECO:0000256" key="1">
    <source>
        <dbReference type="SAM" id="Phobius"/>
    </source>
</evidence>
<proteinExistence type="predicted"/>
<dbReference type="EMBL" id="CP059273">
    <property type="protein sequence ID" value="QLQ82117.1"/>
    <property type="molecule type" value="Genomic_DNA"/>
</dbReference>
<keyword evidence="1" id="KW-0472">Membrane</keyword>
<feature type="transmembrane region" description="Helical" evidence="1">
    <location>
        <begin position="129"/>
        <end position="153"/>
    </location>
</feature>
<evidence type="ECO:0000313" key="3">
    <source>
        <dbReference type="Proteomes" id="UP000510647"/>
    </source>
</evidence>